<reference evidence="2 3" key="1">
    <citation type="submission" date="2024-02" db="EMBL/GenBank/DDBJ databases">
        <title>High-quality chromosome-scale genome assembly of Pensacola bahiagrass (Paspalum notatum Flugge var. saurae).</title>
        <authorList>
            <person name="Vega J.M."/>
            <person name="Podio M."/>
            <person name="Orjuela J."/>
            <person name="Siena L.A."/>
            <person name="Pessino S.C."/>
            <person name="Combes M.C."/>
            <person name="Mariac C."/>
            <person name="Albertini E."/>
            <person name="Pupilli F."/>
            <person name="Ortiz J.P.A."/>
            <person name="Leblanc O."/>
        </authorList>
    </citation>
    <scope>NUCLEOTIDE SEQUENCE [LARGE SCALE GENOMIC DNA]</scope>
    <source>
        <strain evidence="2">R1</strain>
        <tissue evidence="2">Leaf</tissue>
    </source>
</reference>
<accession>A0AAQ3UHG1</accession>
<evidence type="ECO:0000256" key="1">
    <source>
        <dbReference type="SAM" id="MobiDB-lite"/>
    </source>
</evidence>
<proteinExistence type="predicted"/>
<evidence type="ECO:0000313" key="2">
    <source>
        <dbReference type="EMBL" id="WVZ91448.1"/>
    </source>
</evidence>
<organism evidence="2 3">
    <name type="scientific">Paspalum notatum var. saurae</name>
    <dbReference type="NCBI Taxonomy" id="547442"/>
    <lineage>
        <taxon>Eukaryota</taxon>
        <taxon>Viridiplantae</taxon>
        <taxon>Streptophyta</taxon>
        <taxon>Embryophyta</taxon>
        <taxon>Tracheophyta</taxon>
        <taxon>Spermatophyta</taxon>
        <taxon>Magnoliopsida</taxon>
        <taxon>Liliopsida</taxon>
        <taxon>Poales</taxon>
        <taxon>Poaceae</taxon>
        <taxon>PACMAD clade</taxon>
        <taxon>Panicoideae</taxon>
        <taxon>Andropogonodae</taxon>
        <taxon>Paspaleae</taxon>
        <taxon>Paspalinae</taxon>
        <taxon>Paspalum</taxon>
    </lineage>
</organism>
<dbReference type="Proteomes" id="UP001341281">
    <property type="component" value="Chromosome 08"/>
</dbReference>
<feature type="region of interest" description="Disordered" evidence="1">
    <location>
        <begin position="1"/>
        <end position="108"/>
    </location>
</feature>
<gene>
    <name evidence="2" type="ORF">U9M48_037616</name>
</gene>
<feature type="region of interest" description="Disordered" evidence="1">
    <location>
        <begin position="119"/>
        <end position="138"/>
    </location>
</feature>
<protein>
    <submittedName>
        <fullName evidence="2">Uncharacterized protein</fullName>
    </submittedName>
</protein>
<name>A0AAQ3UHG1_PASNO</name>
<keyword evidence="3" id="KW-1185">Reference proteome</keyword>
<sequence length="190" mass="20985">MARPAGPAESQEAGAGFAVRRSRAARSHAPPGWRGLEREGGRGGAAGRAMRASSHSLAPIRRHRYRRPRSALPLPKRHAQIRDAPNLLRRRPAPRQIIPSPAPVTRVSPPASARLNAALPQPSTTQQDRKPPLSCGSHASYSGNFYKTSYAMWKKKLLEEIYMEGAKTLHIYPKPEDFVNSRLIPKIPEP</sequence>
<feature type="compositionally biased region" description="Basic residues" evidence="1">
    <location>
        <begin position="60"/>
        <end position="79"/>
    </location>
</feature>
<dbReference type="AlphaFoldDB" id="A0AAQ3UHG1"/>
<dbReference type="EMBL" id="CP144752">
    <property type="protein sequence ID" value="WVZ91448.1"/>
    <property type="molecule type" value="Genomic_DNA"/>
</dbReference>
<evidence type="ECO:0000313" key="3">
    <source>
        <dbReference type="Proteomes" id="UP001341281"/>
    </source>
</evidence>